<evidence type="ECO:0000256" key="4">
    <source>
        <dbReference type="ARBA" id="ARBA00022840"/>
    </source>
</evidence>
<gene>
    <name evidence="8" type="primary">valS</name>
    <name evidence="12" type="ORF">V6590_04895</name>
</gene>
<dbReference type="SUPFAM" id="SSF52374">
    <property type="entry name" value="Nucleotidylyl transferase"/>
    <property type="match status" value="1"/>
</dbReference>
<comment type="subcellular location">
    <subcellularLocation>
        <location evidence="8">Cytoplasm</location>
    </subcellularLocation>
</comment>
<accession>A0ABU8BS02</accession>
<sequence length="1041" mass="115608">MPMEKTFNAAEAEARISAQWIEGKAGRAGAHAKPGRPAFSIMIPPPNVTGSLHMGHAFNNTLQDILVRWHRMQGDDTLWQPGTDHAGIATQMVTEREMALHQEPTRREMGREKFLERVWQQKVKSRGTIIGQLQRLGASCDWDREAFTMSGAPGAPAGEAGNFHDAVIKVFVDMYNKGLIYRGKRLVNWDPHFETAISDLEVENIEVAGHMWHFKYELAGGETYDYVEKDEDGNVTFREKRNYISIATTRPETMLGDGAVAVHPSDTRYAPIVGKMVKLPLCDRLIPIIADEYPDPNFGSGAVKITGAHDFNDYAVAKRNNLPCYRLMDTRGRMRDDGAAYEVAVARAREIAAGSPTTESEVDSLNLVPTKYRGMDRFEARKAVIADINAIGLAVTVMIRETDPETGSEHLRLEPVVESKPIMQPFGDRSKVVIEPMLTDQWFVDTAKIVEPALEAVRTGRVKIIPESGEKTYYHWLENIEPWCISRQLWWGHQIPVWTAMVPSLKGEVGSWRIGVGSEIPLGEAAQFLRENAYDEKALGGQLTRAGLLTMQFCAASAEDAQKQIAKVWIDRTGAAPSNLVEVNAEPSEWPQFLHDTPNKGGDIPFWRDPDVLDTWFSSGLWPIGTLGWPEQTPELEKYFPTSVLVTGQDILFFWVARMMMMQLAVVEDIPFHTVYLHGLVRDAKGKKMSKSLGNVIDPLEIIDEYGADALRFANAAMASLGGVLKLDTQRIAGYRNFGTKLWNACRFAEMNGVWEGHATRAAPPSPQATANKWIIGETAKARVEVDAALADFRFDQAADALYKFVWGKVCDWYVEFAKPLFDGDQADETRATMAWVLDQCMILLHPFTPFITEELWATTGTRAGMLVHADWPTYGTELIDTEADREMTWVTGLIDEIRSARAQVHVPVGLKLDMLATAMDAQARAAWTRNEALIKRLARVESLTDASSAPKGAIAIAAEGASFAIPLEGIIDIGAEKARLQKALEKLEKEISGLSGRLSNPKFIESAKEEVVDEARANLEARSDEAAKVRAAMARLAELG</sequence>
<comment type="function">
    <text evidence="8">Catalyzes the attachment of valine to tRNA(Val). As ValRS can inadvertently accommodate and process structurally similar amino acids such as threonine, to avoid such errors, it has a 'posttransfer' editing activity that hydrolyzes mischarged Thr-tRNA(Val) in a tRNA-dependent manner.</text>
</comment>
<dbReference type="GO" id="GO:0004832">
    <property type="term" value="F:valine-tRNA ligase activity"/>
    <property type="evidence" value="ECO:0007669"/>
    <property type="project" value="UniProtKB-EC"/>
</dbReference>
<dbReference type="Proteomes" id="UP001431963">
    <property type="component" value="Unassembled WGS sequence"/>
</dbReference>
<dbReference type="Pfam" id="PF08264">
    <property type="entry name" value="Anticodon_1"/>
    <property type="match status" value="1"/>
</dbReference>
<dbReference type="Pfam" id="PF00133">
    <property type="entry name" value="tRNA-synt_1"/>
    <property type="match status" value="2"/>
</dbReference>
<feature type="coiled-coil region" evidence="8">
    <location>
        <begin position="971"/>
        <end position="998"/>
    </location>
</feature>
<dbReference type="InterPro" id="IPR033705">
    <property type="entry name" value="Anticodon_Ia_Val"/>
</dbReference>
<reference evidence="12" key="1">
    <citation type="submission" date="2024-02" db="EMBL/GenBank/DDBJ databases">
        <title>Genome sequences of strain Gemmobacter sp. JM10B15.</title>
        <authorList>
            <person name="Zhang M."/>
        </authorList>
    </citation>
    <scope>NUCLEOTIDE SEQUENCE</scope>
    <source>
        <strain evidence="12">JM10B15</strain>
    </source>
</reference>
<dbReference type="HAMAP" id="MF_02004">
    <property type="entry name" value="Val_tRNA_synth_type1"/>
    <property type="match status" value="1"/>
</dbReference>
<keyword evidence="4 8" id="KW-0067">ATP-binding</keyword>
<dbReference type="InterPro" id="IPR037118">
    <property type="entry name" value="Val-tRNA_synth_C_sf"/>
</dbReference>
<dbReference type="RefSeq" id="WP_335420398.1">
    <property type="nucleotide sequence ID" value="NZ_JBALHR010000002.1"/>
</dbReference>
<organism evidence="12 13">
    <name type="scientific">Gemmobacter denitrificans</name>
    <dbReference type="NCBI Taxonomy" id="3123040"/>
    <lineage>
        <taxon>Bacteria</taxon>
        <taxon>Pseudomonadati</taxon>
        <taxon>Pseudomonadota</taxon>
        <taxon>Alphaproteobacteria</taxon>
        <taxon>Rhodobacterales</taxon>
        <taxon>Paracoccaceae</taxon>
        <taxon>Gemmobacter</taxon>
    </lineage>
</organism>
<evidence type="ECO:0000313" key="12">
    <source>
        <dbReference type="EMBL" id="MEH7827479.1"/>
    </source>
</evidence>
<keyword evidence="2 8" id="KW-0436">Ligase</keyword>
<dbReference type="InterPro" id="IPR013155">
    <property type="entry name" value="M/V/L/I-tRNA-synth_anticd-bd"/>
</dbReference>
<dbReference type="Gene3D" id="1.10.730.10">
    <property type="entry name" value="Isoleucyl-tRNA Synthetase, Domain 1"/>
    <property type="match status" value="1"/>
</dbReference>
<dbReference type="InterPro" id="IPR002300">
    <property type="entry name" value="aa-tRNA-synth_Ia"/>
</dbReference>
<evidence type="ECO:0000259" key="10">
    <source>
        <dbReference type="Pfam" id="PF08264"/>
    </source>
</evidence>
<dbReference type="SUPFAM" id="SSF46589">
    <property type="entry name" value="tRNA-binding arm"/>
    <property type="match status" value="1"/>
</dbReference>
<dbReference type="NCBIfam" id="NF004349">
    <property type="entry name" value="PRK05729.1"/>
    <property type="match status" value="1"/>
</dbReference>
<dbReference type="EMBL" id="JBALHR010000002">
    <property type="protein sequence ID" value="MEH7827479.1"/>
    <property type="molecule type" value="Genomic_DNA"/>
</dbReference>
<feature type="binding site" evidence="8">
    <location>
        <position position="691"/>
    </location>
    <ligand>
        <name>ATP</name>
        <dbReference type="ChEBI" id="CHEBI:30616"/>
    </ligand>
</feature>
<comment type="domain">
    <text evidence="8">The C-terminal coiled-coil domain is crucial for aminoacylation activity.</text>
</comment>
<feature type="domain" description="Methionyl/Valyl/Leucyl/Isoleucyl-tRNA synthetase anticodon-binding" evidence="10">
    <location>
        <begin position="772"/>
        <end position="913"/>
    </location>
</feature>
<evidence type="ECO:0000256" key="1">
    <source>
        <dbReference type="ARBA" id="ARBA00022490"/>
    </source>
</evidence>
<feature type="short sequence motif" description="'KMSKS' region" evidence="8">
    <location>
        <begin position="688"/>
        <end position="692"/>
    </location>
</feature>
<keyword evidence="6 8" id="KW-0030">Aminoacyl-tRNA synthetase</keyword>
<comment type="caution">
    <text evidence="12">The sequence shown here is derived from an EMBL/GenBank/DDBJ whole genome shotgun (WGS) entry which is preliminary data.</text>
</comment>
<dbReference type="InterPro" id="IPR019499">
    <property type="entry name" value="Val-tRNA_synth_tRNA-bd"/>
</dbReference>
<dbReference type="PRINTS" id="PR00986">
    <property type="entry name" value="TRNASYNTHVAL"/>
</dbReference>
<dbReference type="InterPro" id="IPR009080">
    <property type="entry name" value="tRNAsynth_Ia_anticodon-bd"/>
</dbReference>
<dbReference type="Gene3D" id="3.90.740.10">
    <property type="entry name" value="Valyl/Leucyl/Isoleucyl-tRNA synthetase, editing domain"/>
    <property type="match status" value="1"/>
</dbReference>
<dbReference type="PROSITE" id="PS00178">
    <property type="entry name" value="AA_TRNA_LIGASE_I"/>
    <property type="match status" value="1"/>
</dbReference>
<evidence type="ECO:0000256" key="7">
    <source>
        <dbReference type="ARBA" id="ARBA00047552"/>
    </source>
</evidence>
<dbReference type="PANTHER" id="PTHR11946:SF93">
    <property type="entry name" value="VALINE--TRNA LIGASE, CHLOROPLASTIC_MITOCHONDRIAL 2"/>
    <property type="match status" value="1"/>
</dbReference>
<evidence type="ECO:0000256" key="8">
    <source>
        <dbReference type="HAMAP-Rule" id="MF_02004"/>
    </source>
</evidence>
<dbReference type="InterPro" id="IPR014729">
    <property type="entry name" value="Rossmann-like_a/b/a_fold"/>
</dbReference>
<dbReference type="InterPro" id="IPR010978">
    <property type="entry name" value="tRNA-bd_arm"/>
</dbReference>
<feature type="short sequence motif" description="'HIGH' region" evidence="8">
    <location>
        <begin position="46"/>
        <end position="56"/>
    </location>
</feature>
<dbReference type="SUPFAM" id="SSF50677">
    <property type="entry name" value="ValRS/IleRS/LeuRS editing domain"/>
    <property type="match status" value="1"/>
</dbReference>
<comment type="domain">
    <text evidence="8">ValRS has two distinct active sites: one for aminoacylation and one for editing. The misactivated threonine is translocated from the active site to the editing site.</text>
</comment>
<dbReference type="CDD" id="cd07962">
    <property type="entry name" value="Anticodon_Ia_Val"/>
    <property type="match status" value="1"/>
</dbReference>
<feature type="domain" description="Aminoacyl-tRNA synthetase class Ia" evidence="9">
    <location>
        <begin position="18"/>
        <end position="500"/>
    </location>
</feature>
<keyword evidence="1 8" id="KW-0963">Cytoplasm</keyword>
<proteinExistence type="inferred from homology"/>
<comment type="catalytic activity">
    <reaction evidence="7 8">
        <text>tRNA(Val) + L-valine + ATP = L-valyl-tRNA(Val) + AMP + diphosphate</text>
        <dbReference type="Rhea" id="RHEA:10704"/>
        <dbReference type="Rhea" id="RHEA-COMP:9672"/>
        <dbReference type="Rhea" id="RHEA-COMP:9708"/>
        <dbReference type="ChEBI" id="CHEBI:30616"/>
        <dbReference type="ChEBI" id="CHEBI:33019"/>
        <dbReference type="ChEBI" id="CHEBI:57762"/>
        <dbReference type="ChEBI" id="CHEBI:78442"/>
        <dbReference type="ChEBI" id="CHEBI:78537"/>
        <dbReference type="ChEBI" id="CHEBI:456215"/>
        <dbReference type="EC" id="6.1.1.9"/>
    </reaction>
</comment>
<keyword evidence="3 8" id="KW-0547">Nucleotide-binding</keyword>
<evidence type="ECO:0000259" key="9">
    <source>
        <dbReference type="Pfam" id="PF00133"/>
    </source>
</evidence>
<feature type="domain" description="Aminoacyl-tRNA synthetase class Ia" evidence="9">
    <location>
        <begin position="605"/>
        <end position="721"/>
    </location>
</feature>
<evidence type="ECO:0000256" key="5">
    <source>
        <dbReference type="ARBA" id="ARBA00022917"/>
    </source>
</evidence>
<evidence type="ECO:0000256" key="2">
    <source>
        <dbReference type="ARBA" id="ARBA00022598"/>
    </source>
</evidence>
<dbReference type="InterPro" id="IPR009008">
    <property type="entry name" value="Val/Leu/Ile-tRNA-synth_edit"/>
</dbReference>
<evidence type="ECO:0000259" key="11">
    <source>
        <dbReference type="Pfam" id="PF10458"/>
    </source>
</evidence>
<dbReference type="Gene3D" id="3.40.50.620">
    <property type="entry name" value="HUPs"/>
    <property type="match status" value="3"/>
</dbReference>
<keyword evidence="5 8" id="KW-0648">Protein biosynthesis</keyword>
<evidence type="ECO:0000256" key="3">
    <source>
        <dbReference type="ARBA" id="ARBA00022741"/>
    </source>
</evidence>
<evidence type="ECO:0000256" key="6">
    <source>
        <dbReference type="ARBA" id="ARBA00023146"/>
    </source>
</evidence>
<dbReference type="EC" id="6.1.1.9" evidence="8"/>
<keyword evidence="8" id="KW-0175">Coiled coil</keyword>
<dbReference type="InterPro" id="IPR001412">
    <property type="entry name" value="aa-tRNA-synth_I_CS"/>
</dbReference>
<keyword evidence="13" id="KW-1185">Reference proteome</keyword>
<dbReference type="PANTHER" id="PTHR11946">
    <property type="entry name" value="VALYL-TRNA SYNTHETASES"/>
    <property type="match status" value="1"/>
</dbReference>
<dbReference type="SUPFAM" id="SSF47323">
    <property type="entry name" value="Anticodon-binding domain of a subclass of class I aminoacyl-tRNA synthetases"/>
    <property type="match status" value="1"/>
</dbReference>
<comment type="subunit">
    <text evidence="8">Monomer.</text>
</comment>
<dbReference type="Pfam" id="PF10458">
    <property type="entry name" value="Val_tRNA-synt_C"/>
    <property type="match status" value="1"/>
</dbReference>
<comment type="similarity">
    <text evidence="8">Belongs to the class-I aminoacyl-tRNA synthetase family. ValS type 1 subfamily.</text>
</comment>
<dbReference type="Gene3D" id="1.10.287.380">
    <property type="entry name" value="Valyl-tRNA synthetase, C-terminal domain"/>
    <property type="match status" value="1"/>
</dbReference>
<evidence type="ECO:0000313" key="13">
    <source>
        <dbReference type="Proteomes" id="UP001431963"/>
    </source>
</evidence>
<dbReference type="InterPro" id="IPR002303">
    <property type="entry name" value="Valyl-tRNA_ligase"/>
</dbReference>
<feature type="domain" description="Valyl-tRNA synthetase tRNA-binding arm" evidence="11">
    <location>
        <begin position="973"/>
        <end position="1038"/>
    </location>
</feature>
<protein>
    <recommendedName>
        <fullName evidence="8">Valine--tRNA ligase</fullName>
        <ecNumber evidence="8">6.1.1.9</ecNumber>
    </recommendedName>
    <alternativeName>
        <fullName evidence="8">Valyl-tRNA synthetase</fullName>
        <shortName evidence="8">ValRS</shortName>
    </alternativeName>
</protein>
<name>A0ABU8BS02_9RHOB</name>